<sequence length="210" mass="24097">MANTPAITDIEIAKLLLDPKRNQILSLANNEPITVKQMAEKMNELPSRLYYHVKKLEEVGFIELVETKQQGNLIEKYYLTNPRMNRNYQFDDKMLSENSTFMMQRITSLINSGLNVIQHSLQTESDEYEADVSIAFKALTSTKWKLSHDQMLEALKPQQKLPNDSDSEKPSVIGTEENGSDAEEKDSYVFVILSYRQKDAERLSSGQKNE</sequence>
<keyword evidence="4" id="KW-1185">Reference proteome</keyword>
<dbReference type="Pfam" id="PF12840">
    <property type="entry name" value="HTH_20"/>
    <property type="match status" value="1"/>
</dbReference>
<dbReference type="InterPro" id="IPR036388">
    <property type="entry name" value="WH-like_DNA-bd_sf"/>
</dbReference>
<dbReference type="InterPro" id="IPR011991">
    <property type="entry name" value="ArsR-like_HTH"/>
</dbReference>
<evidence type="ECO:0000313" key="4">
    <source>
        <dbReference type="Proteomes" id="UP000295418"/>
    </source>
</evidence>
<organism evidence="3 4">
    <name type="scientific">Paenibacillus albiflavus</name>
    <dbReference type="NCBI Taxonomy" id="2545760"/>
    <lineage>
        <taxon>Bacteria</taxon>
        <taxon>Bacillati</taxon>
        <taxon>Bacillota</taxon>
        <taxon>Bacilli</taxon>
        <taxon>Bacillales</taxon>
        <taxon>Paenibacillaceae</taxon>
        <taxon>Paenibacillus</taxon>
    </lineage>
</organism>
<dbReference type="EMBL" id="SKFG01000012">
    <property type="protein sequence ID" value="TCZ76574.1"/>
    <property type="molecule type" value="Genomic_DNA"/>
</dbReference>
<dbReference type="RefSeq" id="WP_132418546.1">
    <property type="nucleotide sequence ID" value="NZ_SKFG01000012.1"/>
</dbReference>
<name>A0A4R4E9P4_9BACL</name>
<accession>A0A4R4E9P4</accession>
<protein>
    <submittedName>
        <fullName evidence="3">ArsR family transcriptional regulator</fullName>
    </submittedName>
</protein>
<reference evidence="3 4" key="1">
    <citation type="submission" date="2019-03" db="EMBL/GenBank/DDBJ databases">
        <authorList>
            <person name="Kim M.K.M."/>
        </authorList>
    </citation>
    <scope>NUCLEOTIDE SEQUENCE [LARGE SCALE GENOMIC DNA]</scope>
    <source>
        <strain evidence="3 4">18JY21-1</strain>
    </source>
</reference>
<dbReference type="Gene3D" id="1.10.10.10">
    <property type="entry name" value="Winged helix-like DNA-binding domain superfamily/Winged helix DNA-binding domain"/>
    <property type="match status" value="1"/>
</dbReference>
<dbReference type="GO" id="GO:0003677">
    <property type="term" value="F:DNA binding"/>
    <property type="evidence" value="ECO:0007669"/>
    <property type="project" value="UniProtKB-KW"/>
</dbReference>
<feature type="region of interest" description="Disordered" evidence="2">
    <location>
        <begin position="155"/>
        <end position="185"/>
    </location>
</feature>
<evidence type="ECO:0000256" key="2">
    <source>
        <dbReference type="SAM" id="MobiDB-lite"/>
    </source>
</evidence>
<comment type="caution">
    <text evidence="3">The sequence shown here is derived from an EMBL/GenBank/DDBJ whole genome shotgun (WGS) entry which is preliminary data.</text>
</comment>
<keyword evidence="1" id="KW-0238">DNA-binding</keyword>
<proteinExistence type="predicted"/>
<dbReference type="InterPro" id="IPR036390">
    <property type="entry name" value="WH_DNA-bd_sf"/>
</dbReference>
<dbReference type="OrthoDB" id="9788770at2"/>
<gene>
    <name evidence="3" type="ORF">E0485_13350</name>
</gene>
<dbReference type="SUPFAM" id="SSF46785">
    <property type="entry name" value="Winged helix' DNA-binding domain"/>
    <property type="match status" value="1"/>
</dbReference>
<evidence type="ECO:0000313" key="3">
    <source>
        <dbReference type="EMBL" id="TCZ76574.1"/>
    </source>
</evidence>
<dbReference type="Proteomes" id="UP000295418">
    <property type="component" value="Unassembled WGS sequence"/>
</dbReference>
<evidence type="ECO:0000256" key="1">
    <source>
        <dbReference type="ARBA" id="ARBA00023125"/>
    </source>
</evidence>
<dbReference type="AlphaFoldDB" id="A0A4R4E9P4"/>
<dbReference type="CDD" id="cd00090">
    <property type="entry name" value="HTH_ARSR"/>
    <property type="match status" value="1"/>
</dbReference>